<dbReference type="EMBL" id="RQTK01000854">
    <property type="protein sequence ID" value="RUS74222.1"/>
    <property type="molecule type" value="Genomic_DNA"/>
</dbReference>
<accession>A0A3S1B239</accession>
<feature type="compositionally biased region" description="Basic and acidic residues" evidence="1">
    <location>
        <begin position="89"/>
        <end position="106"/>
    </location>
</feature>
<protein>
    <submittedName>
        <fullName evidence="2">Uncharacterized protein</fullName>
    </submittedName>
</protein>
<sequence length="167" mass="18561">MLTQQKLKRAVKSALSVYRAYGSDEKDEQQVLDAHKRYQAMRPERYGEVGAHIDETEQTGSQPLMGSRSVDVCHDVKKGHGDQGNSADANKEIQFDRDRDLDRWIPDVDTSSIDGSRFSDSSVEDLGSDPQSHKVGAGATDTDTDDELGWGDKQDCEQTDAAENRKQ</sequence>
<feature type="compositionally biased region" description="Basic and acidic residues" evidence="1">
    <location>
        <begin position="71"/>
        <end position="81"/>
    </location>
</feature>
<feature type="compositionally biased region" description="Basic and acidic residues" evidence="1">
    <location>
        <begin position="150"/>
        <end position="167"/>
    </location>
</feature>
<feature type="compositionally biased region" description="Low complexity" evidence="1">
    <location>
        <begin position="111"/>
        <end position="121"/>
    </location>
</feature>
<keyword evidence="3" id="KW-1185">Reference proteome</keyword>
<proteinExistence type="predicted"/>
<evidence type="ECO:0000256" key="1">
    <source>
        <dbReference type="SAM" id="MobiDB-lite"/>
    </source>
</evidence>
<gene>
    <name evidence="2" type="ORF">EGW08_018028</name>
</gene>
<organism evidence="2 3">
    <name type="scientific">Elysia chlorotica</name>
    <name type="common">Eastern emerald elysia</name>
    <name type="synonym">Sea slug</name>
    <dbReference type="NCBI Taxonomy" id="188477"/>
    <lineage>
        <taxon>Eukaryota</taxon>
        <taxon>Metazoa</taxon>
        <taxon>Spiralia</taxon>
        <taxon>Lophotrochozoa</taxon>
        <taxon>Mollusca</taxon>
        <taxon>Gastropoda</taxon>
        <taxon>Heterobranchia</taxon>
        <taxon>Euthyneura</taxon>
        <taxon>Panpulmonata</taxon>
        <taxon>Sacoglossa</taxon>
        <taxon>Placobranchoidea</taxon>
        <taxon>Plakobranchidae</taxon>
        <taxon>Elysia</taxon>
    </lineage>
</organism>
<reference evidence="2 3" key="1">
    <citation type="submission" date="2019-01" db="EMBL/GenBank/DDBJ databases">
        <title>A draft genome assembly of the solar-powered sea slug Elysia chlorotica.</title>
        <authorList>
            <person name="Cai H."/>
            <person name="Li Q."/>
            <person name="Fang X."/>
            <person name="Li J."/>
            <person name="Curtis N.E."/>
            <person name="Altenburger A."/>
            <person name="Shibata T."/>
            <person name="Feng M."/>
            <person name="Maeda T."/>
            <person name="Schwartz J.A."/>
            <person name="Shigenobu S."/>
            <person name="Lundholm N."/>
            <person name="Nishiyama T."/>
            <person name="Yang H."/>
            <person name="Hasebe M."/>
            <person name="Li S."/>
            <person name="Pierce S.K."/>
            <person name="Wang J."/>
        </authorList>
    </citation>
    <scope>NUCLEOTIDE SEQUENCE [LARGE SCALE GENOMIC DNA]</scope>
    <source>
        <strain evidence="2">EC2010</strain>
        <tissue evidence="2">Whole organism of an adult</tissue>
    </source>
</reference>
<feature type="non-terminal residue" evidence="2">
    <location>
        <position position="167"/>
    </location>
</feature>
<dbReference type="AlphaFoldDB" id="A0A3S1B239"/>
<name>A0A3S1B239_ELYCH</name>
<evidence type="ECO:0000313" key="2">
    <source>
        <dbReference type="EMBL" id="RUS74222.1"/>
    </source>
</evidence>
<comment type="caution">
    <text evidence="2">The sequence shown here is derived from an EMBL/GenBank/DDBJ whole genome shotgun (WGS) entry which is preliminary data.</text>
</comment>
<dbReference type="Proteomes" id="UP000271974">
    <property type="component" value="Unassembled WGS sequence"/>
</dbReference>
<feature type="region of interest" description="Disordered" evidence="1">
    <location>
        <begin position="50"/>
        <end position="167"/>
    </location>
</feature>
<evidence type="ECO:0000313" key="3">
    <source>
        <dbReference type="Proteomes" id="UP000271974"/>
    </source>
</evidence>